<keyword evidence="1" id="KW-0472">Membrane</keyword>
<dbReference type="VEuPathDB" id="MicrosporidiaDB:M153_34390003"/>
<dbReference type="Proteomes" id="UP000051530">
    <property type="component" value="Unassembled WGS sequence"/>
</dbReference>
<dbReference type="AlphaFoldDB" id="A0A0R0LTS4"/>
<feature type="transmembrane region" description="Helical" evidence="1">
    <location>
        <begin position="12"/>
        <end position="32"/>
    </location>
</feature>
<organism evidence="2 3">
    <name type="scientific">Pseudoloma neurophilia</name>
    <dbReference type="NCBI Taxonomy" id="146866"/>
    <lineage>
        <taxon>Eukaryota</taxon>
        <taxon>Fungi</taxon>
        <taxon>Fungi incertae sedis</taxon>
        <taxon>Microsporidia</taxon>
        <taxon>Pseudoloma</taxon>
    </lineage>
</organism>
<evidence type="ECO:0000256" key="1">
    <source>
        <dbReference type="SAM" id="Phobius"/>
    </source>
</evidence>
<reference evidence="2 3" key="1">
    <citation type="submission" date="2015-07" db="EMBL/GenBank/DDBJ databases">
        <title>The genome of Pseudoloma neurophilia, a relevant intracellular parasite of the zebrafish.</title>
        <authorList>
            <person name="Ndikumana S."/>
            <person name="Pelin A."/>
            <person name="Sanders J."/>
            <person name="Corradi N."/>
        </authorList>
    </citation>
    <scope>NUCLEOTIDE SEQUENCE [LARGE SCALE GENOMIC DNA]</scope>
    <source>
        <strain evidence="2 3">MK1</strain>
    </source>
</reference>
<feature type="non-terminal residue" evidence="2">
    <location>
        <position position="1"/>
    </location>
</feature>
<protein>
    <submittedName>
        <fullName evidence="2">Uncharacterized protein</fullName>
    </submittedName>
</protein>
<gene>
    <name evidence="2" type="ORF">M153_34390003</name>
</gene>
<proteinExistence type="predicted"/>
<comment type="caution">
    <text evidence="2">The sequence shown here is derived from an EMBL/GenBank/DDBJ whole genome shotgun (WGS) entry which is preliminary data.</text>
</comment>
<evidence type="ECO:0000313" key="2">
    <source>
        <dbReference type="EMBL" id="KRH92698.1"/>
    </source>
</evidence>
<feature type="transmembrane region" description="Helical" evidence="1">
    <location>
        <begin position="38"/>
        <end position="57"/>
    </location>
</feature>
<sequence length="74" mass="8914">IYFSDFSVISIIYFSLIYFSDFSVISIIYFSLIYFSDFSVISIIYFSLIYLSIPFTFQFNNFSHLPFNSIFFFH</sequence>
<evidence type="ECO:0000313" key="3">
    <source>
        <dbReference type="Proteomes" id="UP000051530"/>
    </source>
</evidence>
<keyword evidence="1" id="KW-0812">Transmembrane</keyword>
<keyword evidence="1" id="KW-1133">Transmembrane helix</keyword>
<dbReference type="EMBL" id="LGUB01000742">
    <property type="protein sequence ID" value="KRH92698.1"/>
    <property type="molecule type" value="Genomic_DNA"/>
</dbReference>
<accession>A0A0R0LTS4</accession>
<name>A0A0R0LTS4_9MICR</name>
<keyword evidence="3" id="KW-1185">Reference proteome</keyword>